<dbReference type="GO" id="GO:0005509">
    <property type="term" value="F:calcium ion binding"/>
    <property type="evidence" value="ECO:0007669"/>
    <property type="project" value="InterPro"/>
</dbReference>
<dbReference type="SUPFAM" id="SSF69318">
    <property type="entry name" value="Integrin alpha N-terminal domain"/>
    <property type="match status" value="2"/>
</dbReference>
<dbReference type="InterPro" id="IPR032812">
    <property type="entry name" value="SbsA_Ig"/>
</dbReference>
<feature type="domain" description="Cadherin" evidence="4">
    <location>
        <begin position="1832"/>
        <end position="1927"/>
    </location>
</feature>
<dbReference type="STRING" id="1348114.OM33_05215"/>
<reference evidence="5 6" key="1">
    <citation type="submission" date="2014-11" db="EMBL/GenBank/DDBJ databases">
        <title>Complete Genome Sequence of Pseudoalteromonas sp. Strain OCN003 Isolated from Kaneohe Bay, Oahu, Hawaii.</title>
        <authorList>
            <person name="Beurmann S."/>
            <person name="Videau P."/>
            <person name="Ushijima B."/>
            <person name="Smith A.M."/>
            <person name="Aeby G.S."/>
            <person name="Callahan S.M."/>
            <person name="Belcaid M."/>
        </authorList>
    </citation>
    <scope>NUCLEOTIDE SEQUENCE [LARGE SCALE GENOMIC DNA]</scope>
    <source>
        <strain evidence="5 6">OCN003</strain>
    </source>
</reference>
<keyword evidence="2" id="KW-0472">Membrane</keyword>
<dbReference type="Pfam" id="PF25564">
    <property type="entry name" value="DUF7933"/>
    <property type="match status" value="5"/>
</dbReference>
<gene>
    <name evidence="5" type="ORF">OM33_05215</name>
</gene>
<dbReference type="Proteomes" id="UP000030341">
    <property type="component" value="Chromosome 1"/>
</dbReference>
<keyword evidence="1 3" id="KW-0732">Signal</keyword>
<dbReference type="InterPro" id="IPR013517">
    <property type="entry name" value="FG-GAP"/>
</dbReference>
<dbReference type="InterPro" id="IPR044048">
    <property type="entry name" value="Big_12"/>
</dbReference>
<evidence type="ECO:0000256" key="3">
    <source>
        <dbReference type="SAM" id="SignalP"/>
    </source>
</evidence>
<dbReference type="GO" id="GO:0016020">
    <property type="term" value="C:membrane"/>
    <property type="evidence" value="ECO:0007669"/>
    <property type="project" value="InterPro"/>
</dbReference>
<dbReference type="InterPro" id="IPR002126">
    <property type="entry name" value="Cadherin-like_dom"/>
</dbReference>
<dbReference type="eggNOG" id="COG3209">
    <property type="taxonomic scope" value="Bacteria"/>
</dbReference>
<dbReference type="GO" id="GO:0007156">
    <property type="term" value="P:homophilic cell adhesion via plasma membrane adhesion molecules"/>
    <property type="evidence" value="ECO:0007669"/>
    <property type="project" value="InterPro"/>
</dbReference>
<dbReference type="HOGENOM" id="CLU_230860_0_0_6"/>
<dbReference type="Pfam" id="PF17963">
    <property type="entry name" value="Big_9"/>
    <property type="match status" value="1"/>
</dbReference>
<evidence type="ECO:0000259" key="4">
    <source>
        <dbReference type="PROSITE" id="PS50268"/>
    </source>
</evidence>
<feature type="signal peptide" evidence="3">
    <location>
        <begin position="1"/>
        <end position="40"/>
    </location>
</feature>
<feature type="chain" id="PRO_5002037883" description="Cadherin domain-containing protein" evidence="3">
    <location>
        <begin position="41"/>
        <end position="2642"/>
    </location>
</feature>
<evidence type="ECO:0000256" key="1">
    <source>
        <dbReference type="ARBA" id="ARBA00022729"/>
    </source>
</evidence>
<evidence type="ECO:0000313" key="6">
    <source>
        <dbReference type="Proteomes" id="UP000030341"/>
    </source>
</evidence>
<dbReference type="OrthoDB" id="6277267at2"/>
<dbReference type="PANTHER" id="PTHR34677">
    <property type="match status" value="1"/>
</dbReference>
<dbReference type="KEGG" id="pseo:OM33_05215"/>
<dbReference type="eggNOG" id="COG3897">
    <property type="taxonomic scope" value="Bacteria"/>
</dbReference>
<proteinExistence type="predicted"/>
<protein>
    <recommendedName>
        <fullName evidence="4">Cadherin domain-containing protein</fullName>
    </recommendedName>
</protein>
<evidence type="ECO:0000313" key="5">
    <source>
        <dbReference type="EMBL" id="AIY64612.1"/>
    </source>
</evidence>
<dbReference type="eggNOG" id="COG4932">
    <property type="taxonomic scope" value="Bacteria"/>
</dbReference>
<dbReference type="Pfam" id="PF19078">
    <property type="entry name" value="Big_12"/>
    <property type="match status" value="6"/>
</dbReference>
<evidence type="ECO:0000256" key="2">
    <source>
        <dbReference type="SAM" id="Phobius"/>
    </source>
</evidence>
<dbReference type="PANTHER" id="PTHR34677:SF3">
    <property type="entry name" value="BACTERIAL IG-LIKE DOMAIN-CONTAINING PROTEIN"/>
    <property type="match status" value="1"/>
</dbReference>
<dbReference type="InterPro" id="IPR057693">
    <property type="entry name" value="DUF7933"/>
</dbReference>
<organism evidence="5 6">
    <name type="scientific">Pseudoalteromonas piratica</name>
    <dbReference type="NCBI Taxonomy" id="1348114"/>
    <lineage>
        <taxon>Bacteria</taxon>
        <taxon>Pseudomonadati</taxon>
        <taxon>Pseudomonadota</taxon>
        <taxon>Gammaproteobacteria</taxon>
        <taxon>Alteromonadales</taxon>
        <taxon>Pseudoalteromonadaceae</taxon>
        <taxon>Pseudoalteromonas</taxon>
    </lineage>
</organism>
<feature type="transmembrane region" description="Helical" evidence="2">
    <location>
        <begin position="2619"/>
        <end position="2636"/>
    </location>
</feature>
<dbReference type="PROSITE" id="PS50268">
    <property type="entry name" value="CADHERIN_2"/>
    <property type="match status" value="1"/>
</dbReference>
<keyword evidence="6" id="KW-1185">Reference proteome</keyword>
<dbReference type="Pfam" id="PF13517">
    <property type="entry name" value="FG-GAP_3"/>
    <property type="match status" value="1"/>
</dbReference>
<name>A0A0A7EF60_9GAMM</name>
<keyword evidence="2" id="KW-0812">Transmembrane</keyword>
<keyword evidence="2" id="KW-1133">Transmembrane helix</keyword>
<sequence>MITSSPLNLLKEKIANRCKPIFGKYIPITGFALSSSLVFAAPDFSSTFTPTTVGPGSATKLTYTITNNDVTVANDANFTAVLPSGLLHATPVNAQTDCSNGTLSASDGGSTLTFTDYDIAVGSSCTVTLDVIASNTAGVYQLPVINLTSGNGNADTTATDLTVVSTLPGVTVSSSPNSINLGAVSTLSFTIDNTQNASRVGNLDYSIDLPSGLVVADVPNASTDCVSGSSPDTTITAQAGSNSITLDASGSNLFAGFEVLGAGATCTFSVDVKSSGLGELVVKSNSLLADFTDAGFATTGITATPAFALMSFAPNPAVPGSTTQLNIALTNYSRSDTATNVAFTDDLNAVISGMAASGLPLSVCGGTISGTTLLSFSGGSIAPGDTCSFSVPVSVPPGAAVGDYTNTTSTFSFDLNSTPQNWSPVSHNLAVTQAPVVELELLNAGTLLDEAIVAGNDLVARFTITNIDPAQQVTDIAFNSELTKALPFPISVVSPTLNASDVCGSGSLLSNFFPDVDTQGIQLTGGNISAGGSCTFDVTITVPTSQPAGTYTVKTENGTASLGGETPLISDTSDTFTVITAPSLNLSLAGAVIPGETIDATFTLISNGNSEIASNIGFTVDLNAALSGLTASSISANTCSQLPTGTSTLSAANITLASGSSCSFIATLNIPADATTGTSTITSSSVSATVDGVAVSSAAASADLQVVELQGSVSVADAKVEPGDVTQLNFTLTNLSVATDMSGIFLTLNLQNELTGLAATSLPTEPCGVGSTITGTTFLVLTGANLTSGNSCNFSVDVLVPVSTDDGSYALLSSSISSSTPSFVVDPITTKLVVEEDLAPSVLSLTSSVSPLTAVTPIPMEIRFSEDIEDFSVSDLVVSNGVASNLLEISTDKYTFDITPNSDGVTITAQLPAGVVNELGSGAQVNTASSVFSIDYDTTALPSAVISVVPGSKTSSETLSATVTYSNTTEVFLTNDKVNLLFTGTASTVNFVDNETTNPDISILNGNTTTPTILISNVTGDGTLTLGIDSETARNNIGNVAAIADSANSFSIDNTSPTLAISSSAVDPINGSFVANFDFTNPALSSTETSITGFDVTDIILNNANISNFTGSNGSYSATITPLNDGIVTVNVNSAAAQDDHGNDNTAAATFTINYDGTKPNVSITSVSSLNNGPFTATVTFTEPVTGFSITDITATNANLSNFTSVSSTEFTLEVEPITDGVVTLDIASDLVIDSANNGNAAAQQFSASYDATNPTLAITGPSASQNTAFTATFTFSENVSGFALGDIIVSNGVASNLQGSGAVYTVTITPSSEGNITIDVPASRVLDAYGNGNIAAPQFSLDYDSIQPNITISGPAVAQNTSFTVTFTFDEDVTGFDLSDITVGNGGASSLQGSGSSYTALITPISDGLVSVNVAASSVVDGAGNSNTSSNRLNVVYDATRPTLAISGPNSAQNTAFMANFTFSESVAGFTLSDITVGNGTVSNLQGGGANYTAIITPTNNGNVTIDVDASVVSDIAGNTNESPSQFLILFDDTNPEVTLTTSSLMVSESFEVISTFSETTSTLNSSAFTVSNGVVQVLEKISDTSYKVIIQPTQSGTVSLALNANSVSDEAGNGNLASNILEVEYSNELVTVVLDAPEKANSTFLLGISFSSSVTGFELSDIQTSNATLSNFKVLSSSSFSVDVLGSSLGEIELSIPEKVALDEFGNGNLASAQITVQFDNAGPSLQSRIPQDKSDTVSVNTPFSVTYDEAIELGNGQIKLVDLSDSSELVATQLNVHENKLTFEFVGALKVSTNYKLLVDAGVVTDQFGNKSESLSTWTFTTSNSAPIANDDSVSTSEDQSVTINVAANDTDSDGELDLTSITLSGLNKGTAKVTSSGEVEFTPEENFYGIASFTYSIADNSGIRSNEAAVSVQVTSVNDAPEFTSEPIVSTGILADYEYLVEVSDVDSENLTVVIVDAPEWLSLNELSLNGLVPSNVNGETFNVTLEVSDGELSTQQSFILQVTEFDESLITISQNVSASPILIDQPFILSISIANSSTQNIELNNFSLTLEGANVLTVDERCSTFGQGFMCSLVSTLDSSDSIELVFELQAIEAGEFKSVAELLFNEEIERVDHFAKNIVNEVFNQTGEVINIDGVNHFTFGDFNNDGLVDIIFAANLNSAIFLNKGAGEYELGVNLLENENVKYVAVADFDQNGFADIAFASEGELGSGILYNSGDLVFSEAQVVTTTASQKVFTGDVDGDTFVDIIFLDNSAEGLSIFKQPFSNNSFNTKLFNGSDKDISISNASMNEIENSTQVQISPATEVKFNDLAAVDMNGDDIIDLILAVEGHPLEIWYQNASGIFEASTTQLLDASKVKVVDLGFDGVMDIIAITEQGLEILDSQTAQSSIISSVSYQSVEVAPLTTEDNFDIVALSQEGNISLFSPTDSAYKLQPVVFDTESGTDIALVDVDQDADLDLIISSSSDNEVRYNQGNGLFGEQTTDLALSASTSALTVTQGDSAQWFVQISNNGLATALNAKFTIFSEGAEISSIETDSFTCIEETSSYICTYSEAIDVSEQVNVAVNLSFNTLGTALIQAAISNDKVDDDSSNNMVQLSVDTQAVVVTPEPPKKKSSGNIFYLLVVLFVLSILRRQIKA</sequence>
<accession>A0A0A7EF60</accession>
<dbReference type="InterPro" id="IPR028994">
    <property type="entry name" value="Integrin_alpha_N"/>
</dbReference>
<dbReference type="EMBL" id="CP009888">
    <property type="protein sequence ID" value="AIY64612.1"/>
    <property type="molecule type" value="Genomic_DNA"/>
</dbReference>
<dbReference type="Pfam" id="PF13205">
    <property type="entry name" value="Big_5"/>
    <property type="match status" value="1"/>
</dbReference>